<reference evidence="1 2" key="1">
    <citation type="submission" date="2020-08" db="EMBL/GenBank/DDBJ databases">
        <title>Genomic Encyclopedia of Type Strains, Phase III (KMG-III): the genomes of soil and plant-associated and newly described type strains.</title>
        <authorList>
            <person name="Whitman W."/>
        </authorList>
    </citation>
    <scope>NUCLEOTIDE SEQUENCE [LARGE SCALE GENOMIC DNA]</scope>
    <source>
        <strain evidence="1 2">CECT 3146</strain>
    </source>
</reference>
<dbReference type="EMBL" id="JACHJD010000047">
    <property type="protein sequence ID" value="MBB5109930.1"/>
    <property type="molecule type" value="Genomic_DNA"/>
</dbReference>
<dbReference type="RefSeq" id="WP_184926983.1">
    <property type="nucleotide sequence ID" value="NZ_BMSQ01000048.1"/>
</dbReference>
<comment type="caution">
    <text evidence="1">The sequence shown here is derived from an EMBL/GenBank/DDBJ whole genome shotgun (WGS) entry which is preliminary data.</text>
</comment>
<dbReference type="AlphaFoldDB" id="A0A7W8F0N4"/>
<protein>
    <submittedName>
        <fullName evidence="1">Uncharacterized protein</fullName>
    </submittedName>
</protein>
<sequence>MDVPAEVDRLLAPRGNPIHPLRYALGWHATWGSGSVVRAPAVARHRITKYAYEPPQYISAAIAGYDKQVTEQGSGFGLLLSGAFHLHGLVRAFSCAPQAGNLTLGELREDKRTVFAVPARLAADAVWTLSGNPQLDEANEGMLRPLAKATGAHSQTLAVLAVINTPASVRAQWPTVTEQTAWRTS</sequence>
<evidence type="ECO:0000313" key="2">
    <source>
        <dbReference type="Proteomes" id="UP000549009"/>
    </source>
</evidence>
<gene>
    <name evidence="1" type="ORF">FHS40_009060</name>
</gene>
<organism evidence="1 2">
    <name type="scientific">Streptomyces spectabilis</name>
    <dbReference type="NCBI Taxonomy" id="68270"/>
    <lineage>
        <taxon>Bacteria</taxon>
        <taxon>Bacillati</taxon>
        <taxon>Actinomycetota</taxon>
        <taxon>Actinomycetes</taxon>
        <taxon>Kitasatosporales</taxon>
        <taxon>Streptomycetaceae</taxon>
        <taxon>Streptomyces</taxon>
    </lineage>
</organism>
<name>A0A7W8F0N4_STRST</name>
<proteinExistence type="predicted"/>
<dbReference type="Proteomes" id="UP000549009">
    <property type="component" value="Unassembled WGS sequence"/>
</dbReference>
<accession>A0A7W8F0N4</accession>
<evidence type="ECO:0000313" key="1">
    <source>
        <dbReference type="EMBL" id="MBB5109930.1"/>
    </source>
</evidence>
<keyword evidence="2" id="KW-1185">Reference proteome</keyword>